<feature type="region of interest" description="Disordered" evidence="1">
    <location>
        <begin position="1"/>
        <end position="67"/>
    </location>
</feature>
<feature type="region of interest" description="Disordered" evidence="1">
    <location>
        <begin position="123"/>
        <end position="171"/>
    </location>
</feature>
<dbReference type="InterPro" id="IPR033031">
    <property type="entry name" value="Scc2/Nipped-B"/>
</dbReference>
<evidence type="ECO:0000256" key="1">
    <source>
        <dbReference type="SAM" id="MobiDB-lite"/>
    </source>
</evidence>
<reference evidence="2 3" key="1">
    <citation type="journal article" date="2017" name="Mol. Biol. Evol.">
        <title>The 4-celled Tetrabaena socialis nuclear genome reveals the essential components for genetic control of cell number at the origin of multicellularity in the volvocine lineage.</title>
        <authorList>
            <person name="Featherston J."/>
            <person name="Arakaki Y."/>
            <person name="Hanschen E.R."/>
            <person name="Ferris P.J."/>
            <person name="Michod R.E."/>
            <person name="Olson B.J.S.C."/>
            <person name="Nozaki H."/>
            <person name="Durand P.M."/>
        </authorList>
    </citation>
    <scope>NUCLEOTIDE SEQUENCE [LARGE SCALE GENOMIC DNA]</scope>
    <source>
        <strain evidence="2 3">NIES-571</strain>
    </source>
</reference>
<sequence length="558" mass="60236">MDDVDEGEADEGGDYDEGEAGEGEAEGEAVGEAEEVAYGPMPTGAMQRKRGRLQADNSPEVITGPDAVELPMPTEYQQTLWASFTVNGVGLHTGERACVRVRPAFAGEGRYFVRVPDGTNIGLVGFRGPRGEQAEQGEQGEQGEQEEELDENDSDAPVKSARGPRGRGAKAAASAGAHHARWCGPLAAQLEQALSFLAAVLGLVRLAPEALIPLVRQCLHGLTVDPLRTLHYPALGLVVSVFRHHPRQRNTVVDELIQGVVSYLPPGKHAPRHYPLQDTMRALVTKICSEIWFLPKFQIEDEVEVADVSRRPEQRAAQLGEVVMAVYGTMQGITSLPLHAAVPIVVTIRSIVGEEGRHESEAVRSGAKEVADALLARALELQGQQDQGAEPPGSAGPQQAPPPPDELFQCLLSLHVLCLADPRLLHRPADPQRVVRCLAPYVKELPPNATGPVSRRKAERLLAVLAALRSFDPSAERLLAVPAIPDRMASFDPSAERLLAVLAILDSCMWGLRHLDDLLAAEMVADLRHLIRNISHAVGVAIQCLCSLARLKPEHRAA</sequence>
<dbReference type="PANTHER" id="PTHR21704:SF18">
    <property type="entry name" value="NIPPED-B-LIKE PROTEIN"/>
    <property type="match status" value="1"/>
</dbReference>
<feature type="compositionally biased region" description="Low complexity" evidence="1">
    <location>
        <begin position="387"/>
        <end position="398"/>
    </location>
</feature>
<dbReference type="GO" id="GO:0009245">
    <property type="term" value="P:lipid A biosynthetic process"/>
    <property type="evidence" value="ECO:0007669"/>
    <property type="project" value="InterPro"/>
</dbReference>
<proteinExistence type="predicted"/>
<dbReference type="Gene3D" id="3.30.230.20">
    <property type="entry name" value="lpxc deacetylase, domain 1"/>
    <property type="match status" value="1"/>
</dbReference>
<evidence type="ECO:0000313" key="3">
    <source>
        <dbReference type="Proteomes" id="UP000236333"/>
    </source>
</evidence>
<feature type="region of interest" description="Disordered" evidence="1">
    <location>
        <begin position="383"/>
        <end position="402"/>
    </location>
</feature>
<feature type="compositionally biased region" description="Acidic residues" evidence="1">
    <location>
        <begin position="141"/>
        <end position="154"/>
    </location>
</feature>
<feature type="compositionally biased region" description="Acidic residues" evidence="1">
    <location>
        <begin position="1"/>
        <end position="35"/>
    </location>
</feature>
<dbReference type="Pfam" id="PF03331">
    <property type="entry name" value="LpxC"/>
    <property type="match status" value="1"/>
</dbReference>
<dbReference type="Proteomes" id="UP000236333">
    <property type="component" value="Unassembled WGS sequence"/>
</dbReference>
<dbReference type="GO" id="GO:0016020">
    <property type="term" value="C:membrane"/>
    <property type="evidence" value="ECO:0007669"/>
    <property type="project" value="GOC"/>
</dbReference>
<gene>
    <name evidence="2" type="ORF">TSOC_008133</name>
</gene>
<protein>
    <submittedName>
        <fullName evidence="2">Uncharacterized protein</fullName>
    </submittedName>
</protein>
<dbReference type="EMBL" id="PGGS01000291">
    <property type="protein sequence ID" value="PNH05625.1"/>
    <property type="molecule type" value="Genomic_DNA"/>
</dbReference>
<evidence type="ECO:0000313" key="2">
    <source>
        <dbReference type="EMBL" id="PNH05625.1"/>
    </source>
</evidence>
<dbReference type="GO" id="GO:0034087">
    <property type="term" value="P:establishment of mitotic sister chromatid cohesion"/>
    <property type="evidence" value="ECO:0007669"/>
    <property type="project" value="TreeGrafter"/>
</dbReference>
<dbReference type="GO" id="GO:0010468">
    <property type="term" value="P:regulation of gene expression"/>
    <property type="evidence" value="ECO:0007669"/>
    <property type="project" value="InterPro"/>
</dbReference>
<dbReference type="GO" id="GO:0140588">
    <property type="term" value="P:chromatin looping"/>
    <property type="evidence" value="ECO:0007669"/>
    <property type="project" value="InterPro"/>
</dbReference>
<dbReference type="GO" id="GO:0003682">
    <property type="term" value="F:chromatin binding"/>
    <property type="evidence" value="ECO:0007669"/>
    <property type="project" value="TreeGrafter"/>
</dbReference>
<accession>A0A2J7ZZD1</accession>
<dbReference type="SUPFAM" id="SSF54211">
    <property type="entry name" value="Ribosomal protein S5 domain 2-like"/>
    <property type="match status" value="1"/>
</dbReference>
<dbReference type="OrthoDB" id="418242at2759"/>
<dbReference type="InterPro" id="IPR015870">
    <property type="entry name" value="UDP-acyl_N-AcGlcN_deAcase_N"/>
</dbReference>
<dbReference type="InterPro" id="IPR004463">
    <property type="entry name" value="UDP-acyl_GlcNac_deAcase"/>
</dbReference>
<keyword evidence="3" id="KW-1185">Reference proteome</keyword>
<name>A0A2J7ZZD1_9CHLO</name>
<dbReference type="PANTHER" id="PTHR21704">
    <property type="entry name" value="NIPPED-B-LIKE PROTEIN DELANGIN SCC2-RELATED"/>
    <property type="match status" value="1"/>
</dbReference>
<dbReference type="AlphaFoldDB" id="A0A2J7ZZD1"/>
<dbReference type="GO" id="GO:0061775">
    <property type="term" value="F:cohesin loader activity"/>
    <property type="evidence" value="ECO:0007669"/>
    <property type="project" value="InterPro"/>
</dbReference>
<organism evidence="2 3">
    <name type="scientific">Tetrabaena socialis</name>
    <dbReference type="NCBI Taxonomy" id="47790"/>
    <lineage>
        <taxon>Eukaryota</taxon>
        <taxon>Viridiplantae</taxon>
        <taxon>Chlorophyta</taxon>
        <taxon>core chlorophytes</taxon>
        <taxon>Chlorophyceae</taxon>
        <taxon>CS clade</taxon>
        <taxon>Chlamydomonadales</taxon>
        <taxon>Tetrabaenaceae</taxon>
        <taxon>Tetrabaena</taxon>
    </lineage>
</organism>
<dbReference type="GO" id="GO:0103117">
    <property type="term" value="F:UDP-3-O-acyl-N-acetylglucosamine deacetylase activity"/>
    <property type="evidence" value="ECO:0007669"/>
    <property type="project" value="InterPro"/>
</dbReference>
<dbReference type="GO" id="GO:1990414">
    <property type="term" value="P:replication-born double-strand break repair via sister chromatid exchange"/>
    <property type="evidence" value="ECO:0007669"/>
    <property type="project" value="TreeGrafter"/>
</dbReference>
<dbReference type="GO" id="GO:0071169">
    <property type="term" value="P:establishment of protein localization to chromatin"/>
    <property type="evidence" value="ECO:0007669"/>
    <property type="project" value="TreeGrafter"/>
</dbReference>
<dbReference type="GO" id="GO:0090694">
    <property type="term" value="C:Scc2-Scc4 cohesin loading complex"/>
    <property type="evidence" value="ECO:0007669"/>
    <property type="project" value="TreeGrafter"/>
</dbReference>
<dbReference type="InterPro" id="IPR020568">
    <property type="entry name" value="Ribosomal_Su5_D2-typ_SF"/>
</dbReference>
<feature type="non-terminal residue" evidence="2">
    <location>
        <position position="558"/>
    </location>
</feature>
<comment type="caution">
    <text evidence="2">The sequence shown here is derived from an EMBL/GenBank/DDBJ whole genome shotgun (WGS) entry which is preliminary data.</text>
</comment>